<feature type="transmembrane region" description="Helical" evidence="10">
    <location>
        <begin position="426"/>
        <end position="444"/>
    </location>
</feature>
<evidence type="ECO:0000256" key="5">
    <source>
        <dbReference type="ARBA" id="ARBA00022801"/>
    </source>
</evidence>
<accession>A0A1J5PW47</accession>
<evidence type="ECO:0000256" key="1">
    <source>
        <dbReference type="ARBA" id="ARBA00001947"/>
    </source>
</evidence>
<keyword evidence="6" id="KW-0862">Zinc</keyword>
<evidence type="ECO:0000256" key="8">
    <source>
        <dbReference type="ARBA" id="ARBA00023049"/>
    </source>
</evidence>
<dbReference type="InterPro" id="IPR004387">
    <property type="entry name" value="Pept_M50_Zn"/>
</dbReference>
<evidence type="ECO:0000256" key="3">
    <source>
        <dbReference type="ARBA" id="ARBA00022670"/>
    </source>
</evidence>
<protein>
    <submittedName>
        <fullName evidence="12">Regulator of sigma-E protease RseP</fullName>
        <ecNumber evidence="12">3.4.24.-</ecNumber>
    </submittedName>
</protein>
<dbReference type="CDD" id="cd06163">
    <property type="entry name" value="S2P-M50_PDZ_RseP-like"/>
    <property type="match status" value="1"/>
</dbReference>
<keyword evidence="8" id="KW-0482">Metalloprotease</keyword>
<comment type="caution">
    <text evidence="12">The sequence shown here is derived from an EMBL/GenBank/DDBJ whole genome shotgun (WGS) entry which is preliminary data.</text>
</comment>
<reference evidence="12" key="1">
    <citation type="submission" date="2016-10" db="EMBL/GenBank/DDBJ databases">
        <title>Sequence of Gallionella enrichment culture.</title>
        <authorList>
            <person name="Poehlein A."/>
            <person name="Muehling M."/>
            <person name="Daniel R."/>
        </authorList>
    </citation>
    <scope>NUCLEOTIDE SEQUENCE</scope>
</reference>
<dbReference type="GO" id="GO:0004222">
    <property type="term" value="F:metalloendopeptidase activity"/>
    <property type="evidence" value="ECO:0007669"/>
    <property type="project" value="InterPro"/>
</dbReference>
<feature type="transmembrane region" description="Helical" evidence="10">
    <location>
        <begin position="375"/>
        <end position="395"/>
    </location>
</feature>
<dbReference type="SUPFAM" id="SSF50156">
    <property type="entry name" value="PDZ domain-like"/>
    <property type="match status" value="2"/>
</dbReference>
<feature type="domain" description="PDZ" evidence="11">
    <location>
        <begin position="216"/>
        <end position="283"/>
    </location>
</feature>
<keyword evidence="5 12" id="KW-0378">Hydrolase</keyword>
<comment type="subcellular location">
    <subcellularLocation>
        <location evidence="2">Membrane</location>
        <topology evidence="2">Multi-pass membrane protein</topology>
    </subcellularLocation>
</comment>
<dbReference type="AlphaFoldDB" id="A0A1J5PW47"/>
<dbReference type="Pfam" id="PF17820">
    <property type="entry name" value="PDZ_6"/>
    <property type="match status" value="1"/>
</dbReference>
<dbReference type="NCBIfam" id="TIGR00054">
    <property type="entry name" value="RIP metalloprotease RseP"/>
    <property type="match status" value="1"/>
</dbReference>
<evidence type="ECO:0000256" key="6">
    <source>
        <dbReference type="ARBA" id="ARBA00022833"/>
    </source>
</evidence>
<dbReference type="EMBL" id="MLJW01004673">
    <property type="protein sequence ID" value="OIQ69531.1"/>
    <property type="molecule type" value="Genomic_DNA"/>
</dbReference>
<keyword evidence="3 12" id="KW-0645">Protease</keyword>
<name>A0A1J5PW47_9ZZZZ</name>
<comment type="cofactor">
    <cofactor evidence="1">
        <name>Zn(2+)</name>
        <dbReference type="ChEBI" id="CHEBI:29105"/>
    </cofactor>
</comment>
<gene>
    <name evidence="12" type="primary">rseP_11</name>
    <name evidence="12" type="ORF">GALL_488660</name>
</gene>
<keyword evidence="9 10" id="KW-0472">Membrane</keyword>
<dbReference type="CDD" id="cd23081">
    <property type="entry name" value="cpPDZ_EcRseP-like"/>
    <property type="match status" value="1"/>
</dbReference>
<dbReference type="InterPro" id="IPR036034">
    <property type="entry name" value="PDZ_sf"/>
</dbReference>
<dbReference type="GO" id="GO:0016020">
    <property type="term" value="C:membrane"/>
    <property type="evidence" value="ECO:0007669"/>
    <property type="project" value="UniProtKB-SubCell"/>
</dbReference>
<dbReference type="InterPro" id="IPR041489">
    <property type="entry name" value="PDZ_6"/>
</dbReference>
<evidence type="ECO:0000259" key="11">
    <source>
        <dbReference type="PROSITE" id="PS50106"/>
    </source>
</evidence>
<keyword evidence="4 10" id="KW-0812">Transmembrane</keyword>
<organism evidence="12">
    <name type="scientific">mine drainage metagenome</name>
    <dbReference type="NCBI Taxonomy" id="410659"/>
    <lineage>
        <taxon>unclassified sequences</taxon>
        <taxon>metagenomes</taxon>
        <taxon>ecological metagenomes</taxon>
    </lineage>
</organism>
<dbReference type="GO" id="GO:0006508">
    <property type="term" value="P:proteolysis"/>
    <property type="evidence" value="ECO:0007669"/>
    <property type="project" value="UniProtKB-KW"/>
</dbReference>
<dbReference type="InterPro" id="IPR001478">
    <property type="entry name" value="PDZ"/>
</dbReference>
<dbReference type="EC" id="3.4.24.-" evidence="12"/>
<dbReference type="SMART" id="SM00228">
    <property type="entry name" value="PDZ"/>
    <property type="match status" value="2"/>
</dbReference>
<dbReference type="PANTHER" id="PTHR42837">
    <property type="entry name" value="REGULATOR OF SIGMA-E PROTEASE RSEP"/>
    <property type="match status" value="1"/>
</dbReference>
<keyword evidence="7 10" id="KW-1133">Transmembrane helix</keyword>
<dbReference type="InterPro" id="IPR008915">
    <property type="entry name" value="Peptidase_M50"/>
</dbReference>
<evidence type="ECO:0000256" key="7">
    <source>
        <dbReference type="ARBA" id="ARBA00022989"/>
    </source>
</evidence>
<evidence type="ECO:0000313" key="12">
    <source>
        <dbReference type="EMBL" id="OIQ69531.1"/>
    </source>
</evidence>
<evidence type="ECO:0000256" key="2">
    <source>
        <dbReference type="ARBA" id="ARBA00004141"/>
    </source>
</evidence>
<sequence length="454" mass="48254">MNLLITLLAFAFALGVLITVHEYGHYRVAVACGVKVLRFSIGFGKPLLRWTRGADKTDFTLSSIPLGGYVRMLDEREGEVAPQELVRAFNRQSLLKRAAIVAAGPAANLLLAVVLFAVVALAGVREPAAILGTPPAQSPAALAGVQGGERVVAIAYDGNRESVRSWTDLRWKLIDAAMNGDRLDLVVQRAADGPQRPIALDFSSSTGAAESAGFLGQFGLHLQSPPADIREVIVGGPAQQGGLLAGDRVTAVDGKPVATADALMAAIQKSGGHVLSLSVQRGHAVIDAQLQPKAAVVDGRKIWRIDAMLGGDVPTVMIQRNPLQAMQDGAQRTWDLSVLTIKTLGRMVVGQASLQNLSGPVTIADYAGRSAELGWAAYLSFLAVVSVSLGVLNLLPLPVLDGGHLLYYAYEGLTRRSVSQRWQERLQQGGLAVIAMMMAIALYNDLVRLLGQMH</sequence>
<evidence type="ECO:0000256" key="9">
    <source>
        <dbReference type="ARBA" id="ARBA00023136"/>
    </source>
</evidence>
<evidence type="ECO:0000256" key="4">
    <source>
        <dbReference type="ARBA" id="ARBA00022692"/>
    </source>
</evidence>
<dbReference type="Gene3D" id="2.30.42.10">
    <property type="match status" value="2"/>
</dbReference>
<dbReference type="PANTHER" id="PTHR42837:SF2">
    <property type="entry name" value="MEMBRANE METALLOPROTEASE ARASP2, CHLOROPLASTIC-RELATED"/>
    <property type="match status" value="1"/>
</dbReference>
<feature type="transmembrane region" description="Helical" evidence="10">
    <location>
        <begin position="99"/>
        <end position="124"/>
    </location>
</feature>
<proteinExistence type="predicted"/>
<dbReference type="PROSITE" id="PS50106">
    <property type="entry name" value="PDZ"/>
    <property type="match status" value="1"/>
</dbReference>
<evidence type="ECO:0000256" key="10">
    <source>
        <dbReference type="SAM" id="Phobius"/>
    </source>
</evidence>
<dbReference type="Pfam" id="PF02163">
    <property type="entry name" value="Peptidase_M50"/>
    <property type="match status" value="1"/>
</dbReference>